<feature type="transmembrane region" description="Helical" evidence="6">
    <location>
        <begin position="149"/>
        <end position="170"/>
    </location>
</feature>
<evidence type="ECO:0000256" key="3">
    <source>
        <dbReference type="ARBA" id="ARBA00022796"/>
    </source>
</evidence>
<dbReference type="OrthoDB" id="73901at2759"/>
<feature type="transmembrane region" description="Helical" evidence="6">
    <location>
        <begin position="215"/>
        <end position="235"/>
    </location>
</feature>
<reference evidence="7 8" key="1">
    <citation type="submission" date="2020-09" db="EMBL/GenBank/DDBJ databases">
        <title>De no assembly of potato wild relative species, Solanum commersonii.</title>
        <authorList>
            <person name="Cho K."/>
        </authorList>
    </citation>
    <scope>NUCLEOTIDE SEQUENCE [LARGE SCALE GENOMIC DNA]</scope>
    <source>
        <strain evidence="7">LZ3.2</strain>
        <tissue evidence="7">Leaf</tissue>
    </source>
</reference>
<evidence type="ECO:0000313" key="8">
    <source>
        <dbReference type="Proteomes" id="UP000824120"/>
    </source>
</evidence>
<comment type="subcellular location">
    <subcellularLocation>
        <location evidence="6">Membrane</location>
        <topology evidence="6">Multi-pass membrane protein</topology>
    </subcellularLocation>
</comment>
<dbReference type="GO" id="GO:0005886">
    <property type="term" value="C:plasma membrane"/>
    <property type="evidence" value="ECO:0007669"/>
    <property type="project" value="TreeGrafter"/>
</dbReference>
<keyword evidence="2 6" id="KW-0812">Transmembrane</keyword>
<keyword evidence="8" id="KW-1185">Reference proteome</keyword>
<keyword evidence="6" id="KW-0406">Ion transport</keyword>
<evidence type="ECO:0000256" key="2">
    <source>
        <dbReference type="ARBA" id="ARBA00022692"/>
    </source>
</evidence>
<dbReference type="Pfam" id="PF04145">
    <property type="entry name" value="Ctr"/>
    <property type="match status" value="1"/>
</dbReference>
<evidence type="ECO:0000256" key="1">
    <source>
        <dbReference type="ARBA" id="ARBA00006921"/>
    </source>
</evidence>
<name>A0A9J5YG21_SOLCO</name>
<dbReference type="EMBL" id="JACXVP010000006">
    <property type="protein sequence ID" value="KAG5598568.1"/>
    <property type="molecule type" value="Genomic_DNA"/>
</dbReference>
<protein>
    <recommendedName>
        <fullName evidence="6">Copper transport protein</fullName>
    </recommendedName>
</protein>
<gene>
    <name evidence="7" type="ORF">H5410_029938</name>
</gene>
<evidence type="ECO:0000313" key="7">
    <source>
        <dbReference type="EMBL" id="KAG5598568.1"/>
    </source>
</evidence>
<proteinExistence type="inferred from homology"/>
<dbReference type="InterPro" id="IPR007274">
    <property type="entry name" value="Cop_transporter"/>
</dbReference>
<dbReference type="Proteomes" id="UP000824120">
    <property type="component" value="Chromosome 6"/>
</dbReference>
<dbReference type="GO" id="GO:0005375">
    <property type="term" value="F:copper ion transmembrane transporter activity"/>
    <property type="evidence" value="ECO:0007669"/>
    <property type="project" value="UniProtKB-UniRule"/>
</dbReference>
<feature type="transmembrane region" description="Helical" evidence="6">
    <location>
        <begin position="191"/>
        <end position="209"/>
    </location>
</feature>
<dbReference type="PANTHER" id="PTHR12483:SF98">
    <property type="entry name" value="COPPER TRANSPORT PROTEIN"/>
    <property type="match status" value="1"/>
</dbReference>
<accession>A0A9J5YG21</accession>
<evidence type="ECO:0000256" key="4">
    <source>
        <dbReference type="ARBA" id="ARBA00022989"/>
    </source>
</evidence>
<keyword evidence="3 6" id="KW-0187">Copper transport</keyword>
<organism evidence="7 8">
    <name type="scientific">Solanum commersonii</name>
    <name type="common">Commerson's wild potato</name>
    <name type="synonym">Commerson's nightshade</name>
    <dbReference type="NCBI Taxonomy" id="4109"/>
    <lineage>
        <taxon>Eukaryota</taxon>
        <taxon>Viridiplantae</taxon>
        <taxon>Streptophyta</taxon>
        <taxon>Embryophyta</taxon>
        <taxon>Tracheophyta</taxon>
        <taxon>Spermatophyta</taxon>
        <taxon>Magnoliopsida</taxon>
        <taxon>eudicotyledons</taxon>
        <taxon>Gunneridae</taxon>
        <taxon>Pentapetalae</taxon>
        <taxon>asterids</taxon>
        <taxon>lamiids</taxon>
        <taxon>Solanales</taxon>
        <taxon>Solanaceae</taxon>
        <taxon>Solanoideae</taxon>
        <taxon>Solaneae</taxon>
        <taxon>Solanum</taxon>
    </lineage>
</organism>
<keyword evidence="6" id="KW-0186">Copper</keyword>
<comment type="similarity">
    <text evidence="1 6">Belongs to the copper transporter (Ctr) (TC 1.A.56) family. SLC31A subfamily.</text>
</comment>
<comment type="caution">
    <text evidence="7">The sequence shown here is derived from an EMBL/GenBank/DDBJ whole genome shotgun (WGS) entry which is preliminary data.</text>
</comment>
<keyword evidence="4 6" id="KW-1133">Transmembrane helix</keyword>
<dbReference type="AlphaFoldDB" id="A0A9J5YG21"/>
<evidence type="ECO:0000256" key="5">
    <source>
        <dbReference type="ARBA" id="ARBA00023136"/>
    </source>
</evidence>
<evidence type="ECO:0000256" key="6">
    <source>
        <dbReference type="RuleBase" id="RU367022"/>
    </source>
</evidence>
<dbReference type="PANTHER" id="PTHR12483">
    <property type="entry name" value="SOLUTE CARRIER FAMILY 31 COPPER TRANSPORTERS"/>
    <property type="match status" value="1"/>
</dbReference>
<keyword evidence="6" id="KW-0813">Transport</keyword>
<sequence>MRNECYSNMHFCESENESISHPFFQYSVLASGWNKLLQWLGHIRYARVWEEELALVGVHHYNYENSDAATMHKMVEEKKKKKREMNNDGHMHGMAMVPPPPSSSTIMNNATGGGGGMMMKNHHHMMHMTFFWGKNAEILFSGWPGYDNLGMYILALAVVFFMAIFVEFLSHSNYISKSNVDDHVSSGFLQATLYGLRIGLAYVVMLAVMSFNGGVFLVAIVGHSLGFMVFGSRVFKKSSSEKNLDLPPMSCSC</sequence>
<keyword evidence="5 6" id="KW-0472">Membrane</keyword>